<evidence type="ECO:0008006" key="4">
    <source>
        <dbReference type="Google" id="ProtNLM"/>
    </source>
</evidence>
<keyword evidence="1" id="KW-0812">Transmembrane</keyword>
<evidence type="ECO:0000313" key="3">
    <source>
        <dbReference type="Proteomes" id="UP001238088"/>
    </source>
</evidence>
<name>A0ABU0AJS5_9BACI</name>
<reference evidence="2 3" key="1">
    <citation type="submission" date="2023-07" db="EMBL/GenBank/DDBJ databases">
        <title>Genomic Encyclopedia of Type Strains, Phase IV (KMG-IV): sequencing the most valuable type-strain genomes for metagenomic binning, comparative biology and taxonomic classification.</title>
        <authorList>
            <person name="Goeker M."/>
        </authorList>
    </citation>
    <scope>NUCLEOTIDE SEQUENCE [LARGE SCALE GENOMIC DNA]</scope>
    <source>
        <strain evidence="2 3">DSM 23494</strain>
    </source>
</reference>
<protein>
    <recommendedName>
        <fullName evidence="4">MFS transporter</fullName>
    </recommendedName>
</protein>
<proteinExistence type="predicted"/>
<feature type="transmembrane region" description="Helical" evidence="1">
    <location>
        <begin position="21"/>
        <end position="41"/>
    </location>
</feature>
<keyword evidence="1" id="KW-0472">Membrane</keyword>
<feature type="transmembrane region" description="Helical" evidence="1">
    <location>
        <begin position="47"/>
        <end position="67"/>
    </location>
</feature>
<evidence type="ECO:0000256" key="1">
    <source>
        <dbReference type="SAM" id="Phobius"/>
    </source>
</evidence>
<dbReference type="RefSeq" id="WP_307476353.1">
    <property type="nucleotide sequence ID" value="NZ_JAUSUB010000014.1"/>
</dbReference>
<evidence type="ECO:0000313" key="2">
    <source>
        <dbReference type="EMBL" id="MDQ0271290.1"/>
    </source>
</evidence>
<accession>A0ABU0AJS5</accession>
<dbReference type="EMBL" id="JAUSUB010000014">
    <property type="protein sequence ID" value="MDQ0271290.1"/>
    <property type="molecule type" value="Genomic_DNA"/>
</dbReference>
<comment type="caution">
    <text evidence="2">The sequence shown here is derived from an EMBL/GenBank/DDBJ whole genome shotgun (WGS) entry which is preliminary data.</text>
</comment>
<organism evidence="2 3">
    <name type="scientific">Cytobacillus purgationiresistens</name>
    <dbReference type="NCBI Taxonomy" id="863449"/>
    <lineage>
        <taxon>Bacteria</taxon>
        <taxon>Bacillati</taxon>
        <taxon>Bacillota</taxon>
        <taxon>Bacilli</taxon>
        <taxon>Bacillales</taxon>
        <taxon>Bacillaceae</taxon>
        <taxon>Cytobacillus</taxon>
    </lineage>
</organism>
<dbReference type="Proteomes" id="UP001238088">
    <property type="component" value="Unassembled WGS sequence"/>
</dbReference>
<keyword evidence="1" id="KW-1133">Transmembrane helix</keyword>
<sequence>MLITTIQEKSSKEKIGRVMSLVSAFSNGLVPLSYAFVSFAIVMSLSISNIMVLCGSLILLISILFIAKAKVILTTN</sequence>
<keyword evidence="3" id="KW-1185">Reference proteome</keyword>
<gene>
    <name evidence="2" type="ORF">J2S17_003178</name>
</gene>